<reference evidence="2 3" key="1">
    <citation type="journal article" date="2019" name="Int. J. Syst. Evol. Microbiol.">
        <title>The Global Catalogue of Microorganisms (GCM) 10K type strain sequencing project: providing services to taxonomists for standard genome sequencing and annotation.</title>
        <authorList>
            <consortium name="The Broad Institute Genomics Platform"/>
            <consortium name="The Broad Institute Genome Sequencing Center for Infectious Disease"/>
            <person name="Wu L."/>
            <person name="Ma J."/>
        </authorList>
    </citation>
    <scope>NUCLEOTIDE SEQUENCE [LARGE SCALE GENOMIC DNA]</scope>
    <source>
        <strain evidence="2 3">JCM 9650</strain>
    </source>
</reference>
<organism evidence="2 3">
    <name type="scientific">Streptomyces erythrogriseus</name>
    <dbReference type="NCBI Taxonomy" id="284027"/>
    <lineage>
        <taxon>Bacteria</taxon>
        <taxon>Bacillati</taxon>
        <taxon>Actinomycetota</taxon>
        <taxon>Actinomycetes</taxon>
        <taxon>Kitasatosporales</taxon>
        <taxon>Streptomycetaceae</taxon>
        <taxon>Streptomyces</taxon>
        <taxon>Streptomyces griseoincarnatus group</taxon>
    </lineage>
</organism>
<proteinExistence type="predicted"/>
<dbReference type="Proteomes" id="UP001501423">
    <property type="component" value="Unassembled WGS sequence"/>
</dbReference>
<evidence type="ECO:0000313" key="2">
    <source>
        <dbReference type="EMBL" id="GAA2911529.1"/>
    </source>
</evidence>
<sequence>MVLDGCLRQPREGTPPLPTHPLSHTATYSLDRVREKDQEAGRPVYTKIDVPARVRADGWAED</sequence>
<feature type="region of interest" description="Disordered" evidence="1">
    <location>
        <begin position="1"/>
        <end position="25"/>
    </location>
</feature>
<protein>
    <submittedName>
        <fullName evidence="2">Uncharacterized protein</fullName>
    </submittedName>
</protein>
<gene>
    <name evidence="2" type="ORF">GCM10010478_07790</name>
</gene>
<dbReference type="EMBL" id="BAAAVA010000005">
    <property type="protein sequence ID" value="GAA2911529.1"/>
    <property type="molecule type" value="Genomic_DNA"/>
</dbReference>
<keyword evidence="3" id="KW-1185">Reference proteome</keyword>
<evidence type="ECO:0000256" key="1">
    <source>
        <dbReference type="SAM" id="MobiDB-lite"/>
    </source>
</evidence>
<evidence type="ECO:0000313" key="3">
    <source>
        <dbReference type="Proteomes" id="UP001501423"/>
    </source>
</evidence>
<comment type="caution">
    <text evidence="2">The sequence shown here is derived from an EMBL/GenBank/DDBJ whole genome shotgun (WGS) entry which is preliminary data.</text>
</comment>
<accession>A0ABN3WDN8</accession>
<name>A0ABN3WDN8_9ACTN</name>